<protein>
    <submittedName>
        <fullName evidence="1">Uncharacterized protein</fullName>
    </submittedName>
</protein>
<name>A0ABR9DVZ5_9GAMM</name>
<keyword evidence="2" id="KW-1185">Reference proteome</keyword>
<evidence type="ECO:0000313" key="1">
    <source>
        <dbReference type="EMBL" id="MBE0358534.1"/>
    </source>
</evidence>
<dbReference type="EMBL" id="AQGU01000022">
    <property type="protein sequence ID" value="MBE0358534.1"/>
    <property type="molecule type" value="Genomic_DNA"/>
</dbReference>
<reference evidence="1 2" key="1">
    <citation type="submission" date="2015-06" db="EMBL/GenBank/DDBJ databases">
        <title>Genome sequence of Pseudoalteromonas aliena.</title>
        <authorList>
            <person name="Xie B.-B."/>
            <person name="Rong J.-C."/>
            <person name="Qin Q.-L."/>
            <person name="Zhang Y.-Z."/>
        </authorList>
    </citation>
    <scope>NUCLEOTIDE SEQUENCE [LARGE SCALE GENOMIC DNA]</scope>
    <source>
        <strain evidence="1 2">SW19</strain>
    </source>
</reference>
<sequence>MRGDMLGISLNDWLEGTIAKVKNNEPWNKAWLNTYKDLGGQSLESGKKSCPKNAARVLYQNGRITGYDENYKAVSFQEVIENDSVNGVYALMAIDELKQNNSIALSSLVKAVHCKFDKQFGSAPNSDQGAIKLTFKLWHLNKIVQQ</sequence>
<dbReference type="InterPro" id="IPR053917">
    <property type="entry name" value="DUF6979"/>
</dbReference>
<organism evidence="1 2">
    <name type="scientific">Pseudoalteromonas aliena SW19</name>
    <dbReference type="NCBI Taxonomy" id="1314866"/>
    <lineage>
        <taxon>Bacteria</taxon>
        <taxon>Pseudomonadati</taxon>
        <taxon>Pseudomonadota</taxon>
        <taxon>Gammaproteobacteria</taxon>
        <taxon>Alteromonadales</taxon>
        <taxon>Pseudoalteromonadaceae</taxon>
        <taxon>Pseudoalteromonas</taxon>
    </lineage>
</organism>
<proteinExistence type="predicted"/>
<dbReference type="Pfam" id="PF22399">
    <property type="entry name" value="DUF6979"/>
    <property type="match status" value="1"/>
</dbReference>
<comment type="caution">
    <text evidence="1">The sequence shown here is derived from an EMBL/GenBank/DDBJ whole genome shotgun (WGS) entry which is preliminary data.</text>
</comment>
<accession>A0ABR9DVZ5</accession>
<gene>
    <name evidence="1" type="ORF">PALI_a1823</name>
</gene>
<dbReference type="Proteomes" id="UP000648482">
    <property type="component" value="Unassembled WGS sequence"/>
</dbReference>
<evidence type="ECO:0000313" key="2">
    <source>
        <dbReference type="Proteomes" id="UP000648482"/>
    </source>
</evidence>
<dbReference type="RefSeq" id="WP_193154991.1">
    <property type="nucleotide sequence ID" value="NZ_AQGU01000022.1"/>
</dbReference>